<organism evidence="2 3">
    <name type="scientific">Paracoccus versutus</name>
    <name type="common">Thiobacillus versutus</name>
    <dbReference type="NCBI Taxonomy" id="34007"/>
    <lineage>
        <taxon>Bacteria</taxon>
        <taxon>Pseudomonadati</taxon>
        <taxon>Pseudomonadota</taxon>
        <taxon>Alphaproteobacteria</taxon>
        <taxon>Rhodobacterales</taxon>
        <taxon>Paracoccaceae</taxon>
        <taxon>Paracoccus</taxon>
    </lineage>
</organism>
<gene>
    <name evidence="2" type="ORF">BDD41_2817</name>
</gene>
<proteinExistence type="predicted"/>
<evidence type="ECO:0000256" key="1">
    <source>
        <dbReference type="SAM" id="SignalP"/>
    </source>
</evidence>
<comment type="caution">
    <text evidence="2">The sequence shown here is derived from an EMBL/GenBank/DDBJ whole genome shotgun (WGS) entry which is preliminary data.</text>
</comment>
<reference evidence="2 3" key="1">
    <citation type="submission" date="2018-08" db="EMBL/GenBank/DDBJ databases">
        <title>Genomic Encyclopedia of Archaeal and Bacterial Type Strains, Phase II (KMG-II): from individual species to whole genera.</title>
        <authorList>
            <person name="Goeker M."/>
        </authorList>
    </citation>
    <scope>NUCLEOTIDE SEQUENCE [LARGE SCALE GENOMIC DNA]</scope>
    <source>
        <strain evidence="2 3">DSM 17099</strain>
    </source>
</reference>
<dbReference type="RefSeq" id="WP_116222143.1">
    <property type="nucleotide sequence ID" value="NZ_CP038197.1"/>
</dbReference>
<accession>A0A3D9XHW8</accession>
<feature type="chain" id="PRO_5017586309" description="DUF481 domain-containing protein" evidence="1">
    <location>
        <begin position="22"/>
        <end position="246"/>
    </location>
</feature>
<dbReference type="EMBL" id="QTUJ01000002">
    <property type="protein sequence ID" value="REF70097.1"/>
    <property type="molecule type" value="Genomic_DNA"/>
</dbReference>
<feature type="signal peptide" evidence="1">
    <location>
        <begin position="1"/>
        <end position="21"/>
    </location>
</feature>
<protein>
    <recommendedName>
        <fullName evidence="4">DUF481 domain-containing protein</fullName>
    </recommendedName>
</protein>
<dbReference type="AlphaFoldDB" id="A0A3D9XHW8"/>
<sequence length="246" mass="26261">MPRPLLCLALAVLLLAGAASASPWPRAVNGVFLALSGERDAAGHSYAGLYAELGRRPRLTVGVELGRSSAGETSSLVWLQRALDRGRGPDRWAASLGLGAVERRGQPMPVAQAALGWGRVFDDLPLLRRVRGGGWVSAELRHKLAGALRDEEEMAALAARGASALSYLTAEATTKAEVTVGWHMTEALMLIHQLRLEDREDTGFSAKLAVSAVRDLFGPAKLELGLVEPLSGPGERAVRLGLWVEF</sequence>
<evidence type="ECO:0000313" key="2">
    <source>
        <dbReference type="EMBL" id="REF70097.1"/>
    </source>
</evidence>
<evidence type="ECO:0000313" key="3">
    <source>
        <dbReference type="Proteomes" id="UP000256941"/>
    </source>
</evidence>
<dbReference type="Proteomes" id="UP000256941">
    <property type="component" value="Unassembled WGS sequence"/>
</dbReference>
<name>A0A3D9XHW8_PARVE</name>
<keyword evidence="1" id="KW-0732">Signal</keyword>
<evidence type="ECO:0008006" key="4">
    <source>
        <dbReference type="Google" id="ProtNLM"/>
    </source>
</evidence>